<evidence type="ECO:0000313" key="2">
    <source>
        <dbReference type="Proteomes" id="UP000243459"/>
    </source>
</evidence>
<dbReference type="InterPro" id="IPR014710">
    <property type="entry name" value="RmlC-like_jellyroll"/>
</dbReference>
<accession>A0A5P1ESV8</accession>
<dbReference type="PANTHER" id="PTHR34571">
    <property type="entry name" value="(S)-UREIDOGLYCINE AMINOHYDROLASE"/>
    <property type="match status" value="1"/>
</dbReference>
<evidence type="ECO:0000313" key="1">
    <source>
        <dbReference type="EMBL" id="ONK67140.1"/>
    </source>
</evidence>
<dbReference type="InterPro" id="IPR008491">
    <property type="entry name" value="CDK5RAP3"/>
</dbReference>
<proteinExistence type="predicted"/>
<dbReference type="Proteomes" id="UP000243459">
    <property type="component" value="Chromosome 6"/>
</dbReference>
<gene>
    <name evidence="1" type="ORF">A4U43_C06F16260</name>
</gene>
<sequence>MCLALLEGVSIQYSFTPLDEEDEDMLSYYKLAVPLIFFIFLTTKIPRRPLLCLLSTAFGGTAAVESRDQKLNLLCLLSTAFGGTAAVESRDQKLNWIADDLLALTKAECEDYSTLFTSRRTETRARASSEELLDVFLTIFALIFASPKLFDRLGEWLVDRKKIPYDWRKRLSAVRSKIAPAFSSLPKDIDPLLQTLDPEDLPGFTRSVYKRDHAVITPESQVFNPLPDWDNTLGAYLVSPAMGSHFTMYLAQG</sequence>
<dbReference type="Gene3D" id="2.60.120.10">
    <property type="entry name" value="Jelly Rolls"/>
    <property type="match status" value="1"/>
</dbReference>
<dbReference type="Pfam" id="PF05600">
    <property type="entry name" value="CDK5RAP3"/>
    <property type="match status" value="1"/>
</dbReference>
<name>A0A5P1ESV8_ASPOF</name>
<dbReference type="Gramene" id="ONK67140">
    <property type="protein sequence ID" value="ONK67140"/>
    <property type="gene ID" value="A4U43_C06F16260"/>
</dbReference>
<dbReference type="InterPro" id="IPR017627">
    <property type="entry name" value="UGHY"/>
</dbReference>
<dbReference type="AlphaFoldDB" id="A0A5P1ESV8"/>
<dbReference type="GO" id="GO:0071522">
    <property type="term" value="F:ureidoglycine aminohydrolase activity"/>
    <property type="evidence" value="ECO:0007669"/>
    <property type="project" value="InterPro"/>
</dbReference>
<dbReference type="PANTHER" id="PTHR34571:SF1">
    <property type="entry name" value="(S)-UREIDOGLYCINE AMINOHYDROLASE"/>
    <property type="match status" value="1"/>
</dbReference>
<reference evidence="2" key="1">
    <citation type="journal article" date="2017" name="Nat. Commun.">
        <title>The asparagus genome sheds light on the origin and evolution of a young Y chromosome.</title>
        <authorList>
            <person name="Harkess A."/>
            <person name="Zhou J."/>
            <person name="Xu C."/>
            <person name="Bowers J.E."/>
            <person name="Van der Hulst R."/>
            <person name="Ayyampalayam S."/>
            <person name="Mercati F."/>
            <person name="Riccardi P."/>
            <person name="McKain M.R."/>
            <person name="Kakrana A."/>
            <person name="Tang H."/>
            <person name="Ray J."/>
            <person name="Groenendijk J."/>
            <person name="Arikit S."/>
            <person name="Mathioni S.M."/>
            <person name="Nakano M."/>
            <person name="Shan H."/>
            <person name="Telgmann-Rauber A."/>
            <person name="Kanno A."/>
            <person name="Yue Z."/>
            <person name="Chen H."/>
            <person name="Li W."/>
            <person name="Chen Y."/>
            <person name="Xu X."/>
            <person name="Zhang Y."/>
            <person name="Luo S."/>
            <person name="Chen H."/>
            <person name="Gao J."/>
            <person name="Mao Z."/>
            <person name="Pires J.C."/>
            <person name="Luo M."/>
            <person name="Kudrna D."/>
            <person name="Wing R.A."/>
            <person name="Meyers B.C."/>
            <person name="Yi K."/>
            <person name="Kong H."/>
            <person name="Lavrijsen P."/>
            <person name="Sunseri F."/>
            <person name="Falavigna A."/>
            <person name="Ye Y."/>
            <person name="Leebens-Mack J.H."/>
            <person name="Chen G."/>
        </authorList>
    </citation>
    <scope>NUCLEOTIDE SEQUENCE [LARGE SCALE GENOMIC DNA]</scope>
    <source>
        <strain evidence="2">cv. DH0086</strain>
    </source>
</reference>
<organism evidence="1 2">
    <name type="scientific">Asparagus officinalis</name>
    <name type="common">Garden asparagus</name>
    <dbReference type="NCBI Taxonomy" id="4686"/>
    <lineage>
        <taxon>Eukaryota</taxon>
        <taxon>Viridiplantae</taxon>
        <taxon>Streptophyta</taxon>
        <taxon>Embryophyta</taxon>
        <taxon>Tracheophyta</taxon>
        <taxon>Spermatophyta</taxon>
        <taxon>Magnoliopsida</taxon>
        <taxon>Liliopsida</taxon>
        <taxon>Asparagales</taxon>
        <taxon>Asparagaceae</taxon>
        <taxon>Asparagoideae</taxon>
        <taxon>Asparagus</taxon>
    </lineage>
</organism>
<dbReference type="EMBL" id="CM007386">
    <property type="protein sequence ID" value="ONK67140.1"/>
    <property type="molecule type" value="Genomic_DNA"/>
</dbReference>
<keyword evidence="2" id="KW-1185">Reference proteome</keyword>
<protein>
    <submittedName>
        <fullName evidence="1">Uncharacterized protein</fullName>
    </submittedName>
</protein>